<proteinExistence type="predicted"/>
<dbReference type="EMBL" id="CAKJTJ010000058">
    <property type="protein sequence ID" value="CAG9623613.1"/>
    <property type="molecule type" value="Genomic_DNA"/>
</dbReference>
<protein>
    <submittedName>
        <fullName evidence="1">Uncharacterized protein</fullName>
    </submittedName>
</protein>
<sequence>MADIVKEQVIDPLDFQSSEWNKMSSPHSKIADSIRNKDNPYWIETDVVDDSDMNMYVSGKERYMGLSSLNRREMGWKTANSQRSFSDGNIHSNS</sequence>
<accession>A0ABN8AKC1</accession>
<evidence type="ECO:0000313" key="2">
    <source>
        <dbReference type="Proteomes" id="UP000789833"/>
    </source>
</evidence>
<dbReference type="Proteomes" id="UP000789833">
    <property type="component" value="Unassembled WGS sequence"/>
</dbReference>
<evidence type="ECO:0000313" key="1">
    <source>
        <dbReference type="EMBL" id="CAG9623613.1"/>
    </source>
</evidence>
<organism evidence="1 2">
    <name type="scientific">Sutcliffiella rhizosphaerae</name>
    <dbReference type="NCBI Taxonomy" id="2880967"/>
    <lineage>
        <taxon>Bacteria</taxon>
        <taxon>Bacillati</taxon>
        <taxon>Bacillota</taxon>
        <taxon>Bacilli</taxon>
        <taxon>Bacillales</taxon>
        <taxon>Bacillaceae</taxon>
        <taxon>Sutcliffiella</taxon>
    </lineage>
</organism>
<reference evidence="1 2" key="1">
    <citation type="submission" date="2021-10" db="EMBL/GenBank/DDBJ databases">
        <authorList>
            <person name="Criscuolo A."/>
        </authorList>
    </citation>
    <scope>NUCLEOTIDE SEQUENCE [LARGE SCALE GENOMIC DNA]</scope>
    <source>
        <strain evidence="2">CIP 111883</strain>
    </source>
</reference>
<keyword evidence="2" id="KW-1185">Reference proteome</keyword>
<name>A0ABN8AKC1_9BACI</name>
<comment type="caution">
    <text evidence="1">The sequence shown here is derived from an EMBL/GenBank/DDBJ whole genome shotgun (WGS) entry which is preliminary data.</text>
</comment>
<gene>
    <name evidence="1" type="ORF">BACCIP111883_04431</name>
</gene>